<reference evidence="2 3" key="1">
    <citation type="submission" date="2016-03" db="EMBL/GenBank/DDBJ databases">
        <title>Fine-scale spatial genetic structure of a fungal parasite of coffee scale insects.</title>
        <authorList>
            <person name="Jackson D."/>
            <person name="Zemenick K.A."/>
            <person name="Malloure B."/>
            <person name="Quandt C.A."/>
            <person name="James T.Y."/>
        </authorList>
    </citation>
    <scope>NUCLEOTIDE SEQUENCE [LARGE SCALE GENOMIC DNA]</scope>
    <source>
        <strain evidence="2 3">UM487</strain>
    </source>
</reference>
<comment type="caution">
    <text evidence="2">The sequence shown here is derived from an EMBL/GenBank/DDBJ whole genome shotgun (WGS) entry which is preliminary data.</text>
</comment>
<dbReference type="Proteomes" id="UP000243081">
    <property type="component" value="Unassembled WGS sequence"/>
</dbReference>
<evidence type="ECO:0008006" key="4">
    <source>
        <dbReference type="Google" id="ProtNLM"/>
    </source>
</evidence>
<feature type="region of interest" description="Disordered" evidence="1">
    <location>
        <begin position="147"/>
        <end position="242"/>
    </location>
</feature>
<proteinExistence type="predicted"/>
<dbReference type="OrthoDB" id="5243589at2759"/>
<evidence type="ECO:0000313" key="3">
    <source>
        <dbReference type="Proteomes" id="UP000243081"/>
    </source>
</evidence>
<dbReference type="Gene3D" id="2.30.30.40">
    <property type="entry name" value="SH3 Domains"/>
    <property type="match status" value="1"/>
</dbReference>
<dbReference type="EMBL" id="LUKN01000637">
    <property type="protein sequence ID" value="OAR02524.1"/>
    <property type="molecule type" value="Genomic_DNA"/>
</dbReference>
<feature type="compositionally biased region" description="Pro residues" evidence="1">
    <location>
        <begin position="170"/>
        <end position="180"/>
    </location>
</feature>
<evidence type="ECO:0000313" key="2">
    <source>
        <dbReference type="EMBL" id="OAR02524.1"/>
    </source>
</evidence>
<accession>A0A179IM04</accession>
<organism evidence="2 3">
    <name type="scientific">Cordyceps confragosa</name>
    <name type="common">Lecanicillium lecanii</name>
    <dbReference type="NCBI Taxonomy" id="2714763"/>
    <lineage>
        <taxon>Eukaryota</taxon>
        <taxon>Fungi</taxon>
        <taxon>Dikarya</taxon>
        <taxon>Ascomycota</taxon>
        <taxon>Pezizomycotina</taxon>
        <taxon>Sordariomycetes</taxon>
        <taxon>Hypocreomycetidae</taxon>
        <taxon>Hypocreales</taxon>
        <taxon>Cordycipitaceae</taxon>
        <taxon>Akanthomyces</taxon>
    </lineage>
</organism>
<sequence length="597" mass="66999">MDDVNELCLAPFRKVLDEANLAMEKAGGNEQMRRAAHMLCVAGEFALKVLEVPCARRYRHHDKRFVDALRDNGEIRELRNHLDQQVYIFHRHMMSSDFDAEKYAELETVTSDVRLKMHEVVINMNLDSAPLGFNTSYPSLNQLPRPSSILSPNYPPPVTPPCTSIGSSPSEPPGPLPGSPGPIFQNPTRASGYSGRRVNGELAPCSARRSRTPSHSPSPRPSIPMDNVDPQLVPEDHGRGSIFRPDSQSASDCAIDAASSFHLVGGFCRGAERVILGDAGVRKPRWIAEIMGSSSEARCTACKYKLSCQEIEADDSKQSAPIASPKLVRTFAEHFIDSGNQKQSGVRYRLRFLRKSHVRWERPDDVLYACVFCVRAGRTIDPSDPTVFLSTENLFLHIARHARPLPAIPGFVIIEAPNVPPEHHNDYDLHFPEPALAHPVLERERHVASRPKAVTTELTRKLYRQEQLPDKSRLHEVLVGARITGLEWPDKYKGEWCSGWHDGAYGSIPFSILQLEPPSASDVQVDGTSRVKAKARFKFSHKDRKKTRWLKFDKNEIITNISWAYPAHWCWSGINSKGDRGIFPKAFVMEIDCEIVI</sequence>
<evidence type="ECO:0000256" key="1">
    <source>
        <dbReference type="SAM" id="MobiDB-lite"/>
    </source>
</evidence>
<dbReference type="AlphaFoldDB" id="A0A179IM04"/>
<protein>
    <recommendedName>
        <fullName evidence="4">SH3 domain-containing protein</fullName>
    </recommendedName>
</protein>
<dbReference type="SUPFAM" id="SSF50044">
    <property type="entry name" value="SH3-domain"/>
    <property type="match status" value="1"/>
</dbReference>
<keyword evidence="3" id="KW-1185">Reference proteome</keyword>
<dbReference type="InterPro" id="IPR036028">
    <property type="entry name" value="SH3-like_dom_sf"/>
</dbReference>
<gene>
    <name evidence="2" type="ORF">LLEC1_06486</name>
</gene>
<name>A0A179IM04_CORDF</name>